<gene>
    <name evidence="6" type="ORF">NIES2119_00255</name>
</gene>
<feature type="domain" description="S1 motif" evidence="5">
    <location>
        <begin position="199"/>
        <end position="267"/>
    </location>
</feature>
<evidence type="ECO:0000256" key="1">
    <source>
        <dbReference type="ARBA" id="ARBA00006767"/>
    </source>
</evidence>
<dbReference type="PANTHER" id="PTHR10724">
    <property type="entry name" value="30S RIBOSOMAL PROTEIN S1"/>
    <property type="match status" value="1"/>
</dbReference>
<comment type="similarity">
    <text evidence="1">Belongs to the bacterial ribosomal protein bS1 family.</text>
</comment>
<accession>A0A1U7ITH8</accession>
<dbReference type="GO" id="GO:0006412">
    <property type="term" value="P:translation"/>
    <property type="evidence" value="ECO:0007669"/>
    <property type="project" value="TreeGrafter"/>
</dbReference>
<dbReference type="InterPro" id="IPR050437">
    <property type="entry name" value="Ribos_protein_bS1-like"/>
</dbReference>
<dbReference type="GO" id="GO:0005840">
    <property type="term" value="C:ribosome"/>
    <property type="evidence" value="ECO:0007669"/>
    <property type="project" value="UniProtKB-KW"/>
</dbReference>
<dbReference type="Pfam" id="PF00575">
    <property type="entry name" value="S1"/>
    <property type="match status" value="3"/>
</dbReference>
<dbReference type="GO" id="GO:0003735">
    <property type="term" value="F:structural constituent of ribosome"/>
    <property type="evidence" value="ECO:0007669"/>
    <property type="project" value="TreeGrafter"/>
</dbReference>
<evidence type="ECO:0000256" key="2">
    <source>
        <dbReference type="ARBA" id="ARBA00022980"/>
    </source>
</evidence>
<dbReference type="CDD" id="cd04465">
    <property type="entry name" value="S1_RPS1_repeat_ec2_hs2"/>
    <property type="match status" value="1"/>
</dbReference>
<comment type="caution">
    <text evidence="6">The sequence shown here is derived from an EMBL/GenBank/DDBJ whole genome shotgun (WGS) entry which is preliminary data.</text>
</comment>
<dbReference type="GO" id="GO:1990904">
    <property type="term" value="C:ribonucleoprotein complex"/>
    <property type="evidence" value="ECO:0007669"/>
    <property type="project" value="UniProtKB-KW"/>
</dbReference>
<dbReference type="PROSITE" id="PS50126">
    <property type="entry name" value="S1"/>
    <property type="match status" value="3"/>
</dbReference>
<reference evidence="6 7" key="1">
    <citation type="submission" date="2016-11" db="EMBL/GenBank/DDBJ databases">
        <title>Draft Genome Sequences of Nine Cyanobacterial Strains from Diverse Habitats.</title>
        <authorList>
            <person name="Zhu T."/>
            <person name="Hou S."/>
            <person name="Lu X."/>
            <person name="Hess W.R."/>
        </authorList>
    </citation>
    <scope>NUCLEOTIDE SEQUENCE [LARGE SCALE GENOMIC DNA]</scope>
    <source>
        <strain evidence="6 7">IAM M-71</strain>
    </source>
</reference>
<dbReference type="RefSeq" id="WP_073591459.1">
    <property type="nucleotide sequence ID" value="NZ_MRCE01000001.1"/>
</dbReference>
<dbReference type="STRING" id="454136.NIES2119_00255"/>
<evidence type="ECO:0000259" key="5">
    <source>
        <dbReference type="PROSITE" id="PS50126"/>
    </source>
</evidence>
<evidence type="ECO:0000256" key="4">
    <source>
        <dbReference type="ARBA" id="ARBA00025604"/>
    </source>
</evidence>
<keyword evidence="2 6" id="KW-0689">Ribosomal protein</keyword>
<protein>
    <submittedName>
        <fullName evidence="6">30S ribosomal protein S1</fullName>
    </submittedName>
</protein>
<dbReference type="PANTHER" id="PTHR10724:SF7">
    <property type="entry name" value="SMALL RIBOSOMAL SUBUNIT PROTEIN BS1C"/>
    <property type="match status" value="1"/>
</dbReference>
<dbReference type="InterPro" id="IPR012340">
    <property type="entry name" value="NA-bd_OB-fold"/>
</dbReference>
<organism evidence="6 7">
    <name type="scientific">[Phormidium ambiguum] IAM M-71</name>
    <dbReference type="NCBI Taxonomy" id="454136"/>
    <lineage>
        <taxon>Bacteria</taxon>
        <taxon>Bacillati</taxon>
        <taxon>Cyanobacteriota</taxon>
        <taxon>Cyanophyceae</taxon>
        <taxon>Oscillatoriophycideae</taxon>
        <taxon>Aerosakkonematales</taxon>
        <taxon>Aerosakkonemataceae</taxon>
        <taxon>Floridanema</taxon>
    </lineage>
</organism>
<dbReference type="AlphaFoldDB" id="A0A1U7ITH8"/>
<sequence>MKSNSTPSPAENLSFSRDDFAKALEAQSYGFEKGQIVRGKVYEYTSDGAFVDIGGKSPAFLPVREASLQGITDLSVLLPLQSEREFLIIREQDAEGQVTLSVKQLEIKAQWDRLLDLQDSGQSVQVRVSGVNKGGVTVDVEGLRGFIPRSHLIDRNNLEDLIGQLLTATFIELDQNRGKLVLSQRLASQSARFSEIELTQLVEGTISSIKPFGLFVDLGGTSGLLHIKQISQNYIESLTNLFKIGQPIKAIVVNLDEGKSRISLSTKVLENYPGEMLENMAEVMDSAEARAERARKNLLGS</sequence>
<dbReference type="InterPro" id="IPR003029">
    <property type="entry name" value="S1_domain"/>
</dbReference>
<dbReference type="FunFam" id="2.40.50.140:FF:000103">
    <property type="entry name" value="protein RRP5 homolog"/>
    <property type="match status" value="1"/>
</dbReference>
<dbReference type="GO" id="GO:0003729">
    <property type="term" value="F:mRNA binding"/>
    <property type="evidence" value="ECO:0007669"/>
    <property type="project" value="TreeGrafter"/>
</dbReference>
<proteinExistence type="inferred from homology"/>
<evidence type="ECO:0000313" key="7">
    <source>
        <dbReference type="Proteomes" id="UP000185860"/>
    </source>
</evidence>
<dbReference type="SMART" id="SM00316">
    <property type="entry name" value="S1"/>
    <property type="match status" value="3"/>
</dbReference>
<feature type="domain" description="S1 motif" evidence="5">
    <location>
        <begin position="34"/>
        <end position="103"/>
    </location>
</feature>
<dbReference type="SUPFAM" id="SSF50249">
    <property type="entry name" value="Nucleic acid-binding proteins"/>
    <property type="match status" value="3"/>
</dbReference>
<comment type="function">
    <text evidence="4">Binds mRNA; thus facilitating recognition of the initiation point. It is needed to translate mRNA with a short Shine-Dalgarno (SD) purine-rich sequence.</text>
</comment>
<dbReference type="EMBL" id="MRCE01000001">
    <property type="protein sequence ID" value="OKH40785.1"/>
    <property type="molecule type" value="Genomic_DNA"/>
</dbReference>
<dbReference type="PRINTS" id="PR00681">
    <property type="entry name" value="RIBOSOMALS1"/>
</dbReference>
<dbReference type="InterPro" id="IPR035104">
    <property type="entry name" value="Ribosomal_protein_S1-like"/>
</dbReference>
<feature type="domain" description="S1 motif" evidence="5">
    <location>
        <begin position="121"/>
        <end position="185"/>
    </location>
</feature>
<dbReference type="OrthoDB" id="9804077at2"/>
<keyword evidence="3" id="KW-0687">Ribonucleoprotein</keyword>
<evidence type="ECO:0000256" key="3">
    <source>
        <dbReference type="ARBA" id="ARBA00023274"/>
    </source>
</evidence>
<dbReference type="Gene3D" id="2.40.50.140">
    <property type="entry name" value="Nucleic acid-binding proteins"/>
    <property type="match status" value="3"/>
</dbReference>
<dbReference type="Proteomes" id="UP000185860">
    <property type="component" value="Unassembled WGS sequence"/>
</dbReference>
<evidence type="ECO:0000313" key="6">
    <source>
        <dbReference type="EMBL" id="OKH40785.1"/>
    </source>
</evidence>
<name>A0A1U7ITH8_9CYAN</name>